<evidence type="ECO:0000256" key="2">
    <source>
        <dbReference type="SAM" id="Phobius"/>
    </source>
</evidence>
<dbReference type="RefSeq" id="WP_307528715.1">
    <property type="nucleotide sequence ID" value="NZ_JAUSZI010000002.1"/>
</dbReference>
<proteinExistence type="predicted"/>
<reference evidence="3 4" key="1">
    <citation type="submission" date="2023-07" db="EMBL/GenBank/DDBJ databases">
        <title>Comparative genomics of wheat-associated soil bacteria to identify genetic determinants of phenazine resistance.</title>
        <authorList>
            <person name="Mouncey N."/>
        </authorList>
    </citation>
    <scope>NUCLEOTIDE SEQUENCE [LARGE SCALE GENOMIC DNA]</scope>
    <source>
        <strain evidence="3 4">V2I4</strain>
    </source>
</reference>
<dbReference type="Proteomes" id="UP001230328">
    <property type="component" value="Unassembled WGS sequence"/>
</dbReference>
<feature type="transmembrane region" description="Helical" evidence="2">
    <location>
        <begin position="24"/>
        <end position="45"/>
    </location>
</feature>
<accession>A0ABU0T8J5</accession>
<comment type="caution">
    <text evidence="3">The sequence shown here is derived from an EMBL/GenBank/DDBJ whole genome shotgun (WGS) entry which is preliminary data.</text>
</comment>
<evidence type="ECO:0000313" key="4">
    <source>
        <dbReference type="Proteomes" id="UP001230328"/>
    </source>
</evidence>
<sequence>MASVRDEAVNRLGQLVRPRSTSRFAGLLVSALLLGLVGMHGLGPLPMGSGHDPMPVAAPMSVVASMPGACDHGEGGCTGHAQHADPTCASASVAGSPAMVPVLLPDVAACAGVPRAGTASTGSGPDGGRAPPSLSELQLLRI</sequence>
<name>A0ABU0T8J5_9ACTN</name>
<organism evidence="3 4">
    <name type="scientific">Streptomyces umbrinus</name>
    <dbReference type="NCBI Taxonomy" id="67370"/>
    <lineage>
        <taxon>Bacteria</taxon>
        <taxon>Bacillati</taxon>
        <taxon>Actinomycetota</taxon>
        <taxon>Actinomycetes</taxon>
        <taxon>Kitasatosporales</taxon>
        <taxon>Streptomycetaceae</taxon>
        <taxon>Streptomyces</taxon>
        <taxon>Streptomyces phaeochromogenes group</taxon>
    </lineage>
</organism>
<dbReference type="InterPro" id="IPR046151">
    <property type="entry name" value="DUF6153"/>
</dbReference>
<evidence type="ECO:0000256" key="1">
    <source>
        <dbReference type="SAM" id="MobiDB-lite"/>
    </source>
</evidence>
<protein>
    <submittedName>
        <fullName evidence="3">Uncharacterized protein</fullName>
    </submittedName>
</protein>
<feature type="region of interest" description="Disordered" evidence="1">
    <location>
        <begin position="118"/>
        <end position="142"/>
    </location>
</feature>
<keyword evidence="2" id="KW-0472">Membrane</keyword>
<evidence type="ECO:0000313" key="3">
    <source>
        <dbReference type="EMBL" id="MDQ1032128.1"/>
    </source>
</evidence>
<keyword evidence="2" id="KW-1133">Transmembrane helix</keyword>
<dbReference type="Pfam" id="PF19650">
    <property type="entry name" value="DUF6153"/>
    <property type="match status" value="1"/>
</dbReference>
<keyword evidence="4" id="KW-1185">Reference proteome</keyword>
<gene>
    <name evidence="3" type="ORF">QF035_009710</name>
</gene>
<keyword evidence="2" id="KW-0812">Transmembrane</keyword>
<dbReference type="EMBL" id="JAUSZI010000002">
    <property type="protein sequence ID" value="MDQ1032128.1"/>
    <property type="molecule type" value="Genomic_DNA"/>
</dbReference>